<name>A0A3L8P658_9ACTN</name>
<proteinExistence type="predicted"/>
<sequence>MNGTLILTGKVLGTAALATGAIVTGVTGVHSAGASSAATTKTAHCGHGFALAKAPASLKTDLKAARQQPKGKERREALTKVRKEARQGHYGQATEIAVLKRENRRLHWRAQAPDALKAALKDAAQQPAGEQRKAAVAKVMSDAASGTYGEKVEKIAKKRAQRQDACQAKRQERQEKKKS</sequence>
<protein>
    <submittedName>
        <fullName evidence="2">Uncharacterized protein</fullName>
    </submittedName>
</protein>
<accession>A0A3L8P658</accession>
<comment type="caution">
    <text evidence="2">The sequence shown here is derived from an EMBL/GenBank/DDBJ whole genome shotgun (WGS) entry which is preliminary data.</text>
</comment>
<gene>
    <name evidence="2" type="ORF">D9V37_02730</name>
</gene>
<feature type="region of interest" description="Disordered" evidence="1">
    <location>
        <begin position="159"/>
        <end position="179"/>
    </location>
</feature>
<dbReference type="AlphaFoldDB" id="A0A3L8P658"/>
<keyword evidence="3" id="KW-1185">Reference proteome</keyword>
<evidence type="ECO:0000313" key="3">
    <source>
        <dbReference type="Proteomes" id="UP000281708"/>
    </source>
</evidence>
<evidence type="ECO:0000313" key="2">
    <source>
        <dbReference type="EMBL" id="RLV50880.1"/>
    </source>
</evidence>
<dbReference type="Proteomes" id="UP000281708">
    <property type="component" value="Unassembled WGS sequence"/>
</dbReference>
<reference evidence="2 3" key="1">
    <citation type="submission" date="2018-10" db="EMBL/GenBank/DDBJ databases">
        <title>Marmoricola sp. 4Q3S-7 whole genome shotgun sequence.</title>
        <authorList>
            <person name="Li F."/>
        </authorList>
    </citation>
    <scope>NUCLEOTIDE SEQUENCE [LARGE SCALE GENOMIC DNA]</scope>
    <source>
        <strain evidence="2 3">4Q3S-7</strain>
    </source>
</reference>
<dbReference type="EMBL" id="RDBE01000001">
    <property type="protein sequence ID" value="RLV50880.1"/>
    <property type="molecule type" value="Genomic_DNA"/>
</dbReference>
<feature type="compositionally biased region" description="Basic and acidic residues" evidence="1">
    <location>
        <begin position="167"/>
        <end position="179"/>
    </location>
</feature>
<evidence type="ECO:0000256" key="1">
    <source>
        <dbReference type="SAM" id="MobiDB-lite"/>
    </source>
</evidence>
<organism evidence="2 3">
    <name type="scientific">Nocardioides mangrovicus</name>
    <dbReference type="NCBI Taxonomy" id="2478913"/>
    <lineage>
        <taxon>Bacteria</taxon>
        <taxon>Bacillati</taxon>
        <taxon>Actinomycetota</taxon>
        <taxon>Actinomycetes</taxon>
        <taxon>Propionibacteriales</taxon>
        <taxon>Nocardioidaceae</taxon>
        <taxon>Nocardioides</taxon>
    </lineage>
</organism>
<dbReference type="RefSeq" id="WP_121804560.1">
    <property type="nucleotide sequence ID" value="NZ_RDBE01000001.1"/>
</dbReference>